<dbReference type="InterPro" id="IPR031704">
    <property type="entry name" value="Glyco_hydro_36_N"/>
</dbReference>
<dbReference type="Pfam" id="PF16875">
    <property type="entry name" value="Glyco_hydro_36N"/>
    <property type="match status" value="1"/>
</dbReference>
<dbReference type="InterPro" id="IPR017853">
    <property type="entry name" value="GH"/>
</dbReference>
<dbReference type="InterPro" id="IPR013785">
    <property type="entry name" value="Aldolase_TIM"/>
</dbReference>
<feature type="binding site" evidence="7">
    <location>
        <begin position="345"/>
        <end position="346"/>
    </location>
    <ligand>
        <name>substrate</name>
    </ligand>
</feature>
<name>A0A1I5PQA1_9GAMM</name>
<dbReference type="FunFam" id="3.20.20.70:FF:000118">
    <property type="entry name" value="Alpha-galactosidase"/>
    <property type="match status" value="1"/>
</dbReference>
<dbReference type="CDD" id="cd14791">
    <property type="entry name" value="GH36"/>
    <property type="match status" value="1"/>
</dbReference>
<evidence type="ECO:0000259" key="8">
    <source>
        <dbReference type="Pfam" id="PF16875"/>
    </source>
</evidence>
<feature type="binding site" evidence="7">
    <location>
        <position position="501"/>
    </location>
    <ligand>
        <name>substrate</name>
    </ligand>
</feature>
<comment type="similarity">
    <text evidence="5">Belongs to the glycosyl hydrolase.</text>
</comment>
<evidence type="ECO:0000256" key="2">
    <source>
        <dbReference type="ARBA" id="ARBA00012755"/>
    </source>
</evidence>
<dbReference type="Proteomes" id="UP000182692">
    <property type="component" value="Unassembled WGS sequence"/>
</dbReference>
<dbReference type="InterPro" id="IPR038417">
    <property type="entry name" value="Alpga-gal_N_sf"/>
</dbReference>
<evidence type="ECO:0000256" key="3">
    <source>
        <dbReference type="ARBA" id="ARBA00022801"/>
    </source>
</evidence>
<dbReference type="PANTHER" id="PTHR43053:SF3">
    <property type="entry name" value="ALPHA-GALACTOSIDASE C-RELATED"/>
    <property type="match status" value="1"/>
</dbReference>
<dbReference type="EMBL" id="FOWR01000013">
    <property type="protein sequence ID" value="SFP36030.1"/>
    <property type="molecule type" value="Genomic_DNA"/>
</dbReference>
<evidence type="ECO:0000256" key="1">
    <source>
        <dbReference type="ARBA" id="ARBA00001255"/>
    </source>
</evidence>
<organism evidence="9 10">
    <name type="scientific">Enterovibrio norvegicus DSM 15893</name>
    <dbReference type="NCBI Taxonomy" id="1121869"/>
    <lineage>
        <taxon>Bacteria</taxon>
        <taxon>Pseudomonadati</taxon>
        <taxon>Pseudomonadota</taxon>
        <taxon>Gammaproteobacteria</taxon>
        <taxon>Vibrionales</taxon>
        <taxon>Vibrionaceae</taxon>
        <taxon>Enterovibrio</taxon>
    </lineage>
</organism>
<dbReference type="SUPFAM" id="SSF51445">
    <property type="entry name" value="(Trans)glycosidases"/>
    <property type="match status" value="1"/>
</dbReference>
<dbReference type="PROSITE" id="PS00512">
    <property type="entry name" value="ALPHA_GALACTOSIDASE"/>
    <property type="match status" value="1"/>
</dbReference>
<dbReference type="GO" id="GO:0016052">
    <property type="term" value="P:carbohydrate catabolic process"/>
    <property type="evidence" value="ECO:0007669"/>
    <property type="project" value="InterPro"/>
</dbReference>
<feature type="active site" description="Proton donor" evidence="6">
    <location>
        <position position="523"/>
    </location>
</feature>
<evidence type="ECO:0000313" key="9">
    <source>
        <dbReference type="EMBL" id="SFP36030.1"/>
    </source>
</evidence>
<accession>A0A1I5PQA1</accession>
<feature type="active site" description="Nucleophile" evidence="6">
    <location>
        <position position="459"/>
    </location>
</feature>
<feature type="binding site" evidence="7">
    <location>
        <position position="179"/>
    </location>
    <ligand>
        <name>substrate</name>
    </ligand>
</feature>
<keyword evidence="4 5" id="KW-0326">Glycosidase</keyword>
<dbReference type="InterPro" id="IPR002252">
    <property type="entry name" value="Glyco_hydro_36"/>
</dbReference>
<dbReference type="PANTHER" id="PTHR43053">
    <property type="entry name" value="GLYCOSIDASE FAMILY 31"/>
    <property type="match status" value="1"/>
</dbReference>
<dbReference type="AlphaFoldDB" id="A0A1I5PQA1"/>
<dbReference type="PRINTS" id="PR00743">
    <property type="entry name" value="GLHYDRLASE36"/>
</dbReference>
<feature type="binding site" evidence="7">
    <location>
        <position position="424"/>
    </location>
    <ligand>
        <name>substrate</name>
    </ligand>
</feature>
<keyword evidence="3 5" id="KW-0378">Hydrolase</keyword>
<proteinExistence type="inferred from homology"/>
<dbReference type="InterPro" id="IPR000111">
    <property type="entry name" value="Glyco_hydro_27/36_CS"/>
</dbReference>
<dbReference type="InterPro" id="IPR050985">
    <property type="entry name" value="Alpha-glycosidase_related"/>
</dbReference>
<comment type="catalytic activity">
    <reaction evidence="1 5">
        <text>Hydrolysis of terminal, non-reducing alpha-D-galactose residues in alpha-D-galactosides, including galactose oligosaccharides, galactomannans and galactolipids.</text>
        <dbReference type="EC" id="3.2.1.22"/>
    </reaction>
</comment>
<dbReference type="Gene3D" id="2.70.98.60">
    <property type="entry name" value="alpha-galactosidase from lactobacil brevis"/>
    <property type="match status" value="1"/>
</dbReference>
<dbReference type="Gene3D" id="3.20.20.70">
    <property type="entry name" value="Aldolase class I"/>
    <property type="match status" value="1"/>
</dbReference>
<dbReference type="RefSeq" id="WP_425285238.1">
    <property type="nucleotide sequence ID" value="NZ_FOWR01000013.1"/>
</dbReference>
<feature type="binding site" evidence="7">
    <location>
        <position position="523"/>
    </location>
    <ligand>
        <name>substrate</name>
    </ligand>
</feature>
<dbReference type="Pfam" id="PF02065">
    <property type="entry name" value="Melibiase"/>
    <property type="match status" value="1"/>
</dbReference>
<dbReference type="GeneID" id="35870200"/>
<evidence type="ECO:0000256" key="5">
    <source>
        <dbReference type="PIRNR" id="PIRNR005536"/>
    </source>
</evidence>
<evidence type="ECO:0000256" key="4">
    <source>
        <dbReference type="ARBA" id="ARBA00023295"/>
    </source>
</evidence>
<feature type="domain" description="Glycosyl hydrolase family 36 N-terminal" evidence="8">
    <location>
        <begin position="38"/>
        <end position="253"/>
    </location>
</feature>
<evidence type="ECO:0000313" key="10">
    <source>
        <dbReference type="Proteomes" id="UP000182692"/>
    </source>
</evidence>
<sequence length="718" mass="81006">MIYTVKTSTSHVNNAPTERFLHLQSNDNSLILLLDPIPAIIFWGRRIDREHAIPAALFDVPVGQARLDQHVVLALCPEHGRGDFGSPGIEGHRQGRDWAPVFNLTAVEHTDTAATMTLSDPRAGLELTIYLALDPESNVMTLRHRVVNIGNSDYTVDRLALTLPLSENLNELITYHGRWSHEFQMQRIPLTHGGFIQENRRGRTSHESFPGIIALQPETDDVHGNVIGMHLGWSGNHRLRAQVKSDGRRYLQAEPLLSSGEVILPPNGAFETPTMYALFSNQGLNGMKQGFHHYVRNQVINFPDAKPRPVHFNTWEGIYFYHEPQSIMAMADAVARLGVERFILDDGWFLNRDGETRALGDWIVDPKKYPQGLSPLVDHVNQLGMEFGLWVEPEMVSKDSDVFRAHPDWMLGLDDLGYHQPSGRYQYVMDLQNPDAYNYLLAALDSLLTEYNITYLKWDMNRELVQAAHNGLPAYHGQTLALYTMIDTLRARHPLVEIESCASGGGRVDYEVLKRTHRFWTSDCNDALERQSIQHGMLMFFPPEVMGSHIGPYRSHTTRRVHDMSLRGLTALFGHMGAELDPVGLPDVELVAFARYIDLHKHYRELLHSGKCFNIPSGDSGQRIYGVMNDDVVLLAVVQIAMPQYALAGRLRLPVLDGDKRYRIDVLDSPAAFSSTMKQQPSWMAKPLSIHGDQLIQIGLSLPIMDPESAMLLSFTLE</sequence>
<feature type="binding site" evidence="7">
    <location>
        <begin position="457"/>
        <end position="461"/>
    </location>
    <ligand>
        <name>substrate</name>
    </ligand>
</feature>
<gene>
    <name evidence="9" type="ORF">SAMN03084138_01995</name>
</gene>
<dbReference type="STRING" id="1121869.SAMN03084138_01995"/>
<evidence type="ECO:0000256" key="7">
    <source>
        <dbReference type="PIRSR" id="PIRSR005536-2"/>
    </source>
</evidence>
<protein>
    <recommendedName>
        <fullName evidence="2 5">Alpha-galactosidase</fullName>
        <ecNumber evidence="2 5">3.2.1.22</ecNumber>
    </recommendedName>
</protein>
<evidence type="ECO:0000256" key="6">
    <source>
        <dbReference type="PIRSR" id="PIRSR005536-1"/>
    </source>
</evidence>
<dbReference type="GO" id="GO:0004557">
    <property type="term" value="F:alpha-galactosidase activity"/>
    <property type="evidence" value="ECO:0007669"/>
    <property type="project" value="UniProtKB-UniRule"/>
</dbReference>
<dbReference type="PIRSF" id="PIRSF005536">
    <property type="entry name" value="Agal"/>
    <property type="match status" value="1"/>
</dbReference>
<dbReference type="EC" id="3.2.1.22" evidence="2 5"/>
<reference evidence="9 10" key="1">
    <citation type="submission" date="2016-10" db="EMBL/GenBank/DDBJ databases">
        <authorList>
            <person name="de Groot N.N."/>
        </authorList>
    </citation>
    <scope>NUCLEOTIDE SEQUENCE [LARGE SCALE GENOMIC DNA]</scope>
    <source>
        <strain evidence="9 10">DSM 15893</strain>
    </source>
</reference>